<sequence length="119" mass="13259">MSTENYSVGGLRESLQAKKMHRKDGCMDGSSCCRLLIAFLALWLLIAIILIVARPRFLECGRRGEDRHDDRSEDDCGDGFWGRVNWGRLAGYSFVLAVVIAVFLYIVCCCGVFSACGAW</sequence>
<protein>
    <recommendedName>
        <fullName evidence="3">Transmembrane protein</fullName>
    </recommendedName>
</protein>
<evidence type="ECO:0000313" key="2">
    <source>
        <dbReference type="EMBL" id="AYV86060.1"/>
    </source>
</evidence>
<gene>
    <name evidence="2" type="ORF">Solivirus4_21</name>
</gene>
<keyword evidence="1" id="KW-1133">Transmembrane helix</keyword>
<feature type="transmembrane region" description="Helical" evidence="1">
    <location>
        <begin position="89"/>
        <end position="115"/>
    </location>
</feature>
<proteinExistence type="predicted"/>
<keyword evidence="1" id="KW-0812">Transmembrane</keyword>
<feature type="transmembrane region" description="Helical" evidence="1">
    <location>
        <begin position="35"/>
        <end position="53"/>
    </location>
</feature>
<evidence type="ECO:0008006" key="3">
    <source>
        <dbReference type="Google" id="ProtNLM"/>
    </source>
</evidence>
<organism evidence="2">
    <name type="scientific">Solivirus sp</name>
    <dbReference type="NCBI Taxonomy" id="2487772"/>
    <lineage>
        <taxon>Viruses</taxon>
        <taxon>Pithoviruses</taxon>
    </lineage>
</organism>
<reference evidence="2" key="1">
    <citation type="submission" date="2018-10" db="EMBL/GenBank/DDBJ databases">
        <title>Hidden diversity of soil giant viruses.</title>
        <authorList>
            <person name="Schulz F."/>
            <person name="Alteio L."/>
            <person name="Goudeau D."/>
            <person name="Ryan E.M."/>
            <person name="Malmstrom R.R."/>
            <person name="Blanchard J."/>
            <person name="Woyke T."/>
        </authorList>
    </citation>
    <scope>NUCLEOTIDE SEQUENCE</scope>
    <source>
        <strain evidence="2">SOV1</strain>
    </source>
</reference>
<dbReference type="EMBL" id="MK072492">
    <property type="protein sequence ID" value="AYV86060.1"/>
    <property type="molecule type" value="Genomic_DNA"/>
</dbReference>
<keyword evidence="1" id="KW-0472">Membrane</keyword>
<evidence type="ECO:0000256" key="1">
    <source>
        <dbReference type="SAM" id="Phobius"/>
    </source>
</evidence>
<name>A0A3G5AFU6_9VIRU</name>
<accession>A0A3G5AFU6</accession>